<keyword evidence="1" id="KW-0812">Transmembrane</keyword>
<evidence type="ECO:0000313" key="3">
    <source>
        <dbReference type="EMBL" id="MDK3072519.1"/>
    </source>
</evidence>
<dbReference type="NCBIfam" id="TIGR03370">
    <property type="entry name" value="VPLPA-CTERM"/>
    <property type="match status" value="1"/>
</dbReference>
<keyword evidence="4" id="KW-1185">Reference proteome</keyword>
<feature type="signal peptide" evidence="2">
    <location>
        <begin position="1"/>
        <end position="20"/>
    </location>
</feature>
<protein>
    <submittedName>
        <fullName evidence="3">VPLPA-CTERM sorting domain-containing protein</fullName>
    </submittedName>
</protein>
<evidence type="ECO:0000256" key="2">
    <source>
        <dbReference type="SAM" id="SignalP"/>
    </source>
</evidence>
<keyword evidence="2" id="KW-0732">Signal</keyword>
<dbReference type="InterPro" id="IPR022472">
    <property type="entry name" value="VPLPA-CTERM"/>
</dbReference>
<keyword evidence="1" id="KW-0472">Membrane</keyword>
<sequence>MFKSGILAGLFALGATGAMAAVVDFENEHPLNPDPTLIAVGNSYVNGGVTFTSTETMQLVGTGGPTSAFVPNDTPGSSASGPASFGNVFLTGDFLGNTDMNMKFAVGLDNIAFDIVDIDGGNDSIVGDAQEEQFTFDFRFLGSSQFTQTITSRDLTGALQDAGVIRVSFFGSVDEVQITGITPGGNRNIGWGIDNLETVGRTTFSSPAPVPLPAGAVLMLTALGGLGALRARKRRG</sequence>
<evidence type="ECO:0000256" key="1">
    <source>
        <dbReference type="SAM" id="Phobius"/>
    </source>
</evidence>
<organism evidence="3 4">
    <name type="scientific">Sedimentitalea xiamensis</name>
    <dbReference type="NCBI Taxonomy" id="3050037"/>
    <lineage>
        <taxon>Bacteria</taxon>
        <taxon>Pseudomonadati</taxon>
        <taxon>Pseudomonadota</taxon>
        <taxon>Alphaproteobacteria</taxon>
        <taxon>Rhodobacterales</taxon>
        <taxon>Paracoccaceae</taxon>
        <taxon>Sedimentitalea</taxon>
    </lineage>
</organism>
<proteinExistence type="predicted"/>
<accession>A0ABT7FBM6</accession>
<dbReference type="Proteomes" id="UP001227126">
    <property type="component" value="Unassembled WGS sequence"/>
</dbReference>
<comment type="caution">
    <text evidence="3">The sequence shown here is derived from an EMBL/GenBank/DDBJ whole genome shotgun (WGS) entry which is preliminary data.</text>
</comment>
<evidence type="ECO:0000313" key="4">
    <source>
        <dbReference type="Proteomes" id="UP001227126"/>
    </source>
</evidence>
<feature type="transmembrane region" description="Helical" evidence="1">
    <location>
        <begin position="210"/>
        <end position="229"/>
    </location>
</feature>
<name>A0ABT7FBM6_9RHOB</name>
<dbReference type="EMBL" id="JASNJE010000004">
    <property type="protein sequence ID" value="MDK3072519.1"/>
    <property type="molecule type" value="Genomic_DNA"/>
</dbReference>
<reference evidence="3 4" key="1">
    <citation type="submission" date="2023-05" db="EMBL/GenBank/DDBJ databases">
        <title>Sedimentitalea sp. nov. JM2-8.</title>
        <authorList>
            <person name="Huang J."/>
        </authorList>
    </citation>
    <scope>NUCLEOTIDE SEQUENCE [LARGE SCALE GENOMIC DNA]</scope>
    <source>
        <strain evidence="3 4">JM2-8</strain>
    </source>
</reference>
<keyword evidence="1" id="KW-1133">Transmembrane helix</keyword>
<dbReference type="RefSeq" id="WP_284484458.1">
    <property type="nucleotide sequence ID" value="NZ_JASNJE010000004.1"/>
</dbReference>
<feature type="chain" id="PRO_5047256504" evidence="2">
    <location>
        <begin position="21"/>
        <end position="236"/>
    </location>
</feature>
<gene>
    <name evidence="3" type="ORF">QO034_05285</name>
</gene>